<organism evidence="3 4">
    <name type="scientific">Achaetomium macrosporum</name>
    <dbReference type="NCBI Taxonomy" id="79813"/>
    <lineage>
        <taxon>Eukaryota</taxon>
        <taxon>Fungi</taxon>
        <taxon>Dikarya</taxon>
        <taxon>Ascomycota</taxon>
        <taxon>Pezizomycotina</taxon>
        <taxon>Sordariomycetes</taxon>
        <taxon>Sordariomycetidae</taxon>
        <taxon>Sordariales</taxon>
        <taxon>Chaetomiaceae</taxon>
        <taxon>Achaetomium</taxon>
    </lineage>
</organism>
<dbReference type="EMBL" id="MU860150">
    <property type="protein sequence ID" value="KAK4237202.1"/>
    <property type="molecule type" value="Genomic_DNA"/>
</dbReference>
<feature type="compositionally biased region" description="Polar residues" evidence="1">
    <location>
        <begin position="84"/>
        <end position="95"/>
    </location>
</feature>
<keyword evidence="4" id="KW-1185">Reference proteome</keyword>
<reference evidence="3" key="2">
    <citation type="submission" date="2023-05" db="EMBL/GenBank/DDBJ databases">
        <authorList>
            <consortium name="Lawrence Berkeley National Laboratory"/>
            <person name="Steindorff A."/>
            <person name="Hensen N."/>
            <person name="Bonometti L."/>
            <person name="Westerberg I."/>
            <person name="Brannstrom I.O."/>
            <person name="Guillou S."/>
            <person name="Cros-Aarteil S."/>
            <person name="Calhoun S."/>
            <person name="Haridas S."/>
            <person name="Kuo A."/>
            <person name="Mondo S."/>
            <person name="Pangilinan J."/>
            <person name="Riley R."/>
            <person name="Labutti K."/>
            <person name="Andreopoulos B."/>
            <person name="Lipzen A."/>
            <person name="Chen C."/>
            <person name="Yanf M."/>
            <person name="Daum C."/>
            <person name="Ng V."/>
            <person name="Clum A."/>
            <person name="Ohm R."/>
            <person name="Martin F."/>
            <person name="Silar P."/>
            <person name="Natvig D."/>
            <person name="Lalanne C."/>
            <person name="Gautier V."/>
            <person name="Ament-Velasquez S.L."/>
            <person name="Kruys A."/>
            <person name="Hutchinson M.I."/>
            <person name="Powell A.J."/>
            <person name="Barry K."/>
            <person name="Miller A.N."/>
            <person name="Grigoriev I.V."/>
            <person name="Debuchy R."/>
            <person name="Gladieux P."/>
            <person name="Thoren M.H."/>
            <person name="Johannesson H."/>
        </authorList>
    </citation>
    <scope>NUCLEOTIDE SEQUENCE</scope>
    <source>
        <strain evidence="3">CBS 532.94</strain>
    </source>
</reference>
<accession>A0AAN7C9E5</accession>
<name>A0AAN7C9E5_9PEZI</name>
<feature type="region of interest" description="Disordered" evidence="1">
    <location>
        <begin position="83"/>
        <end position="120"/>
    </location>
</feature>
<evidence type="ECO:0000259" key="2">
    <source>
        <dbReference type="Pfam" id="PF25061"/>
    </source>
</evidence>
<gene>
    <name evidence="3" type="ORF">C8A03DRAFT_34854</name>
</gene>
<feature type="domain" description="RNA-binding" evidence="2">
    <location>
        <begin position="124"/>
        <end position="206"/>
    </location>
</feature>
<dbReference type="InterPro" id="IPR056812">
    <property type="entry name" value="RRM_fung"/>
</dbReference>
<dbReference type="Pfam" id="PF25061">
    <property type="entry name" value="RRM_fung"/>
    <property type="match status" value="1"/>
</dbReference>
<sequence>MGHESGDGNRNDAYLRSLYAMVRTGLGHGVEYSTVIRVVAAALNNEEYPHARNTNRNHTAGVNTAQHELVDMARMMWATRDAPSISSDSTPATAKNGTAVPAAANGPATAAETARSPAPGTPAENIIGLFVMNVQSDEQVLDLFVQEDKAKIHKLIRSGPNRRVVEFKSVEDRDAAIARLPHEVKYRAPGQEDRSKPWVRIFAPPPSRRYHWGAKDGSRRL</sequence>
<evidence type="ECO:0000313" key="3">
    <source>
        <dbReference type="EMBL" id="KAK4237202.1"/>
    </source>
</evidence>
<evidence type="ECO:0000313" key="4">
    <source>
        <dbReference type="Proteomes" id="UP001303760"/>
    </source>
</evidence>
<protein>
    <recommendedName>
        <fullName evidence="2">RNA-binding domain-containing protein</fullName>
    </recommendedName>
</protein>
<reference evidence="3" key="1">
    <citation type="journal article" date="2023" name="Mol. Phylogenet. Evol.">
        <title>Genome-scale phylogeny and comparative genomics of the fungal order Sordariales.</title>
        <authorList>
            <person name="Hensen N."/>
            <person name="Bonometti L."/>
            <person name="Westerberg I."/>
            <person name="Brannstrom I.O."/>
            <person name="Guillou S."/>
            <person name="Cros-Aarteil S."/>
            <person name="Calhoun S."/>
            <person name="Haridas S."/>
            <person name="Kuo A."/>
            <person name="Mondo S."/>
            <person name="Pangilinan J."/>
            <person name="Riley R."/>
            <person name="LaButti K."/>
            <person name="Andreopoulos B."/>
            <person name="Lipzen A."/>
            <person name="Chen C."/>
            <person name="Yan M."/>
            <person name="Daum C."/>
            <person name="Ng V."/>
            <person name="Clum A."/>
            <person name="Steindorff A."/>
            <person name="Ohm R.A."/>
            <person name="Martin F."/>
            <person name="Silar P."/>
            <person name="Natvig D.O."/>
            <person name="Lalanne C."/>
            <person name="Gautier V."/>
            <person name="Ament-Velasquez S.L."/>
            <person name="Kruys A."/>
            <person name="Hutchinson M.I."/>
            <person name="Powell A.J."/>
            <person name="Barry K."/>
            <person name="Miller A.N."/>
            <person name="Grigoriev I.V."/>
            <person name="Debuchy R."/>
            <person name="Gladieux P."/>
            <person name="Hiltunen Thoren M."/>
            <person name="Johannesson H."/>
        </authorList>
    </citation>
    <scope>NUCLEOTIDE SEQUENCE</scope>
    <source>
        <strain evidence="3">CBS 532.94</strain>
    </source>
</reference>
<dbReference type="Proteomes" id="UP001303760">
    <property type="component" value="Unassembled WGS sequence"/>
</dbReference>
<dbReference type="AlphaFoldDB" id="A0AAN7C9E5"/>
<comment type="caution">
    <text evidence="3">The sequence shown here is derived from an EMBL/GenBank/DDBJ whole genome shotgun (WGS) entry which is preliminary data.</text>
</comment>
<feature type="compositionally biased region" description="Low complexity" evidence="1">
    <location>
        <begin position="96"/>
        <end position="114"/>
    </location>
</feature>
<proteinExistence type="predicted"/>
<evidence type="ECO:0000256" key="1">
    <source>
        <dbReference type="SAM" id="MobiDB-lite"/>
    </source>
</evidence>